<evidence type="ECO:0000313" key="2">
    <source>
        <dbReference type="Proteomes" id="UP001302477"/>
    </source>
</evidence>
<dbReference type="AlphaFoldDB" id="A0AAU0MVH8"/>
<organism evidence="1 2">
    <name type="scientific">Microbulbifer pacificus</name>
    <dbReference type="NCBI Taxonomy" id="407164"/>
    <lineage>
        <taxon>Bacteria</taxon>
        <taxon>Pseudomonadati</taxon>
        <taxon>Pseudomonadota</taxon>
        <taxon>Gammaproteobacteria</taxon>
        <taxon>Cellvibrionales</taxon>
        <taxon>Microbulbiferaceae</taxon>
        <taxon>Microbulbifer</taxon>
    </lineage>
</organism>
<sequence>MTSTRGISSHVNISEADTHALRFRLQTEITWLSRQMQDLQGADESPDLSLIQTYREMIFSRRALLGRIPR</sequence>
<proteinExistence type="predicted"/>
<dbReference type="Proteomes" id="UP001302477">
    <property type="component" value="Chromosome"/>
</dbReference>
<keyword evidence="2" id="KW-1185">Reference proteome</keyword>
<accession>A0AAU0MVH8</accession>
<gene>
    <name evidence="1" type="ORF">R5R33_10550</name>
</gene>
<reference evidence="1 2" key="1">
    <citation type="submission" date="2023-10" db="EMBL/GenBank/DDBJ databases">
        <title>Description of Microbulbifer bruguierae sp. nov., isolated from the sediments of mangrove plant Bruguiera sexangula and comparative genomic analyses of the genus Microbulbifer.</title>
        <authorList>
            <person name="Long M."/>
        </authorList>
    </citation>
    <scope>NUCLEOTIDE SEQUENCE [LARGE SCALE GENOMIC DNA]</scope>
    <source>
        <strain evidence="1 2">SPO729</strain>
    </source>
</reference>
<evidence type="ECO:0000313" key="1">
    <source>
        <dbReference type="EMBL" id="WOX04184.1"/>
    </source>
</evidence>
<protein>
    <submittedName>
        <fullName evidence="1">Uncharacterized protein</fullName>
    </submittedName>
</protein>
<name>A0AAU0MVH8_9GAMM</name>
<dbReference type="KEGG" id="mpaf:R5R33_10550"/>
<dbReference type="RefSeq" id="WP_318952662.1">
    <property type="nucleotide sequence ID" value="NZ_CP137555.1"/>
</dbReference>
<dbReference type="EMBL" id="CP137555">
    <property type="protein sequence ID" value="WOX04184.1"/>
    <property type="molecule type" value="Genomic_DNA"/>
</dbReference>